<evidence type="ECO:0000256" key="2">
    <source>
        <dbReference type="ARBA" id="ARBA00022643"/>
    </source>
</evidence>
<keyword evidence="1 5" id="KW-0285">Flavoprotein</keyword>
<keyword evidence="7" id="KW-0547">Nucleotide-binding</keyword>
<dbReference type="InterPro" id="IPR035587">
    <property type="entry name" value="DUS-like_FMN-bd"/>
</dbReference>
<sequence>MPKALPLPIAQGQPLTALAPMQDVTDLAFMQMLSEYGCPDYYVTEYFRVYANSNIDKKILRSITHNNTGRPVFAQLIGESIPDLLRITKQLIGYPIAGIDLNLGCPAPRVYRKNVGGGLLREPDTIERIFAALRSQISGLFTVKMRVGFDSTTNFERLLQLINQYQIDLLSLHGRTVKELYRGEVHYDLIRHAVQTVNCPVLANGNITSYLKAEAVLQETGAAGVMIGRAAIRNPWIFQQIRDRLAGQPVRAITLSDVYHYIQHLYAITCQDTLREKSHINSLKKFLNFIGTGIDPEGQFLAGMRLVQSKQELFELCDRHLLEHPDQPLAIEPYENLIARPSCESNA</sequence>
<proteinExistence type="inferred from homology"/>
<feature type="binding site" evidence="7">
    <location>
        <position position="173"/>
    </location>
    <ligand>
        <name>FMN</name>
        <dbReference type="ChEBI" id="CHEBI:58210"/>
    </ligand>
</feature>
<keyword evidence="3 5" id="KW-0819">tRNA processing</keyword>
<feature type="domain" description="DUS-like FMN-binding" evidence="8">
    <location>
        <begin position="18"/>
        <end position="319"/>
    </location>
</feature>
<evidence type="ECO:0000313" key="9">
    <source>
        <dbReference type="EMBL" id="MDG3497225.1"/>
    </source>
</evidence>
<feature type="binding site" evidence="7">
    <location>
        <begin position="228"/>
        <end position="229"/>
    </location>
    <ligand>
        <name>FMN</name>
        <dbReference type="ChEBI" id="CHEBI:58210"/>
    </ligand>
</feature>
<evidence type="ECO:0000313" key="10">
    <source>
        <dbReference type="Proteomes" id="UP001152872"/>
    </source>
</evidence>
<keyword evidence="2 5" id="KW-0288">FMN</keyword>
<dbReference type="InterPro" id="IPR001269">
    <property type="entry name" value="DUS_fam"/>
</dbReference>
<protein>
    <recommendedName>
        <fullName evidence="5">tRNA-dihydrouridine synthase</fullName>
        <ecNumber evidence="5">1.3.1.-</ecNumber>
    </recommendedName>
</protein>
<evidence type="ECO:0000256" key="7">
    <source>
        <dbReference type="PIRSR" id="PIRSR006621-2"/>
    </source>
</evidence>
<evidence type="ECO:0000256" key="1">
    <source>
        <dbReference type="ARBA" id="ARBA00022630"/>
    </source>
</evidence>
<evidence type="ECO:0000256" key="6">
    <source>
        <dbReference type="PIRSR" id="PIRSR006621-1"/>
    </source>
</evidence>
<feature type="binding site" evidence="7">
    <location>
        <position position="144"/>
    </location>
    <ligand>
        <name>FMN</name>
        <dbReference type="ChEBI" id="CHEBI:58210"/>
    </ligand>
</feature>
<gene>
    <name evidence="9" type="ORF">FEV09_22055</name>
</gene>
<feature type="binding site" evidence="7">
    <location>
        <position position="75"/>
    </location>
    <ligand>
        <name>FMN</name>
        <dbReference type="ChEBI" id="CHEBI:58210"/>
    </ligand>
</feature>
<comment type="cofactor">
    <cofactor evidence="5 7">
        <name>FMN</name>
        <dbReference type="ChEBI" id="CHEBI:58210"/>
    </cofactor>
</comment>
<dbReference type="SUPFAM" id="SSF51395">
    <property type="entry name" value="FMN-linked oxidoreductases"/>
    <property type="match status" value="1"/>
</dbReference>
<keyword evidence="10" id="KW-1185">Reference proteome</keyword>
<evidence type="ECO:0000256" key="5">
    <source>
        <dbReference type="PIRNR" id="PIRNR006621"/>
    </source>
</evidence>
<evidence type="ECO:0000256" key="3">
    <source>
        <dbReference type="ARBA" id="ARBA00022694"/>
    </source>
</evidence>
<dbReference type="PANTHER" id="PTHR11082:SF25">
    <property type="entry name" value="DUS-LIKE FMN-BINDING DOMAIN-CONTAINING PROTEIN"/>
    <property type="match status" value="1"/>
</dbReference>
<comment type="similarity">
    <text evidence="5">Belongs to the dus family.</text>
</comment>
<dbReference type="Gene3D" id="3.20.20.70">
    <property type="entry name" value="Aldolase class I"/>
    <property type="match status" value="1"/>
</dbReference>
<evidence type="ECO:0000259" key="8">
    <source>
        <dbReference type="Pfam" id="PF01207"/>
    </source>
</evidence>
<comment type="function">
    <text evidence="5">Catalyzes the synthesis of 5,6-dihydrouridine (D), a modified base found in the D-loop of most tRNAs, via the reduction of the C5-C6 double bond in target uridines.</text>
</comment>
<comment type="caution">
    <text evidence="9">The sequence shown here is derived from an EMBL/GenBank/DDBJ whole genome shotgun (WGS) entry which is preliminary data.</text>
</comment>
<evidence type="ECO:0000256" key="4">
    <source>
        <dbReference type="ARBA" id="ARBA00023002"/>
    </source>
</evidence>
<dbReference type="PANTHER" id="PTHR11082">
    <property type="entry name" value="TRNA-DIHYDROURIDINE SYNTHASE"/>
    <property type="match status" value="1"/>
</dbReference>
<reference evidence="9" key="1">
    <citation type="submission" date="2019-05" db="EMBL/GenBank/DDBJ databases">
        <title>Whole genome sequencing of Pseudanabaena catenata USMAC16.</title>
        <authorList>
            <person name="Khan Z."/>
            <person name="Omar W.M."/>
            <person name="Convey P."/>
            <person name="Merican F."/>
            <person name="Najimudin N."/>
        </authorList>
    </citation>
    <scope>NUCLEOTIDE SEQUENCE</scope>
    <source>
        <strain evidence="9">USMAC16</strain>
    </source>
</reference>
<dbReference type="GO" id="GO:0050660">
    <property type="term" value="F:flavin adenine dinucleotide binding"/>
    <property type="evidence" value="ECO:0007669"/>
    <property type="project" value="InterPro"/>
</dbReference>
<name>A0A9X4MEY0_9CYAN</name>
<dbReference type="CDD" id="cd02801">
    <property type="entry name" value="DUS_like_FMN"/>
    <property type="match status" value="1"/>
</dbReference>
<dbReference type="Pfam" id="PF01207">
    <property type="entry name" value="Dus"/>
    <property type="match status" value="1"/>
</dbReference>
<dbReference type="EMBL" id="VBTY01000303">
    <property type="protein sequence ID" value="MDG3497225.1"/>
    <property type="molecule type" value="Genomic_DNA"/>
</dbReference>
<dbReference type="Proteomes" id="UP001152872">
    <property type="component" value="Unassembled WGS sequence"/>
</dbReference>
<dbReference type="AlphaFoldDB" id="A0A9X4MEY0"/>
<accession>A0A9X4MEY0</accession>
<feature type="active site" description="Proton donor" evidence="6">
    <location>
        <position position="105"/>
    </location>
</feature>
<keyword evidence="4 5" id="KW-0560">Oxidoreductase</keyword>
<dbReference type="GO" id="GO:0017150">
    <property type="term" value="F:tRNA dihydrouridine synthase activity"/>
    <property type="evidence" value="ECO:0007669"/>
    <property type="project" value="InterPro"/>
</dbReference>
<dbReference type="EC" id="1.3.1.-" evidence="5"/>
<dbReference type="PIRSF" id="PIRSF006621">
    <property type="entry name" value="Dus"/>
    <property type="match status" value="1"/>
</dbReference>
<organism evidence="9 10">
    <name type="scientific">Pseudanabaena catenata USMAC16</name>
    <dbReference type="NCBI Taxonomy" id="1855837"/>
    <lineage>
        <taxon>Bacteria</taxon>
        <taxon>Bacillati</taxon>
        <taxon>Cyanobacteriota</taxon>
        <taxon>Cyanophyceae</taxon>
        <taxon>Pseudanabaenales</taxon>
        <taxon>Pseudanabaenaceae</taxon>
        <taxon>Pseudanabaena</taxon>
    </lineage>
</organism>
<dbReference type="InterPro" id="IPR013785">
    <property type="entry name" value="Aldolase_TIM"/>
</dbReference>